<gene>
    <name evidence="1" type="ORF">GCM10011591_13330</name>
</gene>
<proteinExistence type="predicted"/>
<keyword evidence="2" id="KW-1185">Reference proteome</keyword>
<organism evidence="1 2">
    <name type="scientific">Nocardia camponoti</name>
    <dbReference type="NCBI Taxonomy" id="1616106"/>
    <lineage>
        <taxon>Bacteria</taxon>
        <taxon>Bacillati</taxon>
        <taxon>Actinomycetota</taxon>
        <taxon>Actinomycetes</taxon>
        <taxon>Mycobacteriales</taxon>
        <taxon>Nocardiaceae</taxon>
        <taxon>Nocardia</taxon>
    </lineage>
</organism>
<evidence type="ECO:0000313" key="1">
    <source>
        <dbReference type="EMBL" id="GGK42999.1"/>
    </source>
</evidence>
<dbReference type="EMBL" id="BMMW01000001">
    <property type="protein sequence ID" value="GGK42999.1"/>
    <property type="molecule type" value="Genomic_DNA"/>
</dbReference>
<reference evidence="1" key="1">
    <citation type="journal article" date="2014" name="Int. J. Syst. Evol. Microbiol.">
        <title>Complete genome sequence of Corynebacterium casei LMG S-19264T (=DSM 44701T), isolated from a smear-ripened cheese.</title>
        <authorList>
            <consortium name="US DOE Joint Genome Institute (JGI-PGF)"/>
            <person name="Walter F."/>
            <person name="Albersmeier A."/>
            <person name="Kalinowski J."/>
            <person name="Ruckert C."/>
        </authorList>
    </citation>
    <scope>NUCLEOTIDE SEQUENCE</scope>
    <source>
        <strain evidence="1">CGMCC 4.7278</strain>
    </source>
</reference>
<accession>A0A917QCC6</accession>
<comment type="caution">
    <text evidence="1">The sequence shown here is derived from an EMBL/GenBank/DDBJ whole genome shotgun (WGS) entry which is preliminary data.</text>
</comment>
<dbReference type="AlphaFoldDB" id="A0A917QCC6"/>
<protein>
    <submittedName>
        <fullName evidence="1">Uncharacterized protein</fullName>
    </submittedName>
</protein>
<name>A0A917QCC6_9NOCA</name>
<reference evidence="1" key="2">
    <citation type="submission" date="2020-09" db="EMBL/GenBank/DDBJ databases">
        <authorList>
            <person name="Sun Q."/>
            <person name="Zhou Y."/>
        </authorList>
    </citation>
    <scope>NUCLEOTIDE SEQUENCE</scope>
    <source>
        <strain evidence="1">CGMCC 4.7278</strain>
    </source>
</reference>
<evidence type="ECO:0000313" key="2">
    <source>
        <dbReference type="Proteomes" id="UP000612956"/>
    </source>
</evidence>
<dbReference type="Proteomes" id="UP000612956">
    <property type="component" value="Unassembled WGS sequence"/>
</dbReference>
<sequence>MQGAFMGDVVLVIEGRDFSTRFGWMTLIHWCVGLCHAVQRLEHQDQHELLSPESDDVLRFIRVRDRLTVSASYVGQVAVTGFPEFSAAVNRFVAVKFGWIEQNYSRALLNPGMRGVYRRIGRTLPRGACGEG</sequence>